<accession>A0A918IYZ7</accession>
<reference evidence="1" key="1">
    <citation type="journal article" date="2014" name="Int. J. Syst. Evol. Microbiol.">
        <title>Complete genome sequence of Corynebacterium casei LMG S-19264T (=DSM 44701T), isolated from a smear-ripened cheese.</title>
        <authorList>
            <consortium name="US DOE Joint Genome Institute (JGI-PGF)"/>
            <person name="Walter F."/>
            <person name="Albersmeier A."/>
            <person name="Kalinowski J."/>
            <person name="Ruckert C."/>
        </authorList>
    </citation>
    <scope>NUCLEOTIDE SEQUENCE</scope>
    <source>
        <strain evidence="1">KCTC 23714</strain>
    </source>
</reference>
<dbReference type="Proteomes" id="UP000628984">
    <property type="component" value="Unassembled WGS sequence"/>
</dbReference>
<keyword evidence="2" id="KW-1185">Reference proteome</keyword>
<dbReference type="AlphaFoldDB" id="A0A918IYZ7"/>
<evidence type="ECO:0000313" key="2">
    <source>
        <dbReference type="Proteomes" id="UP000628984"/>
    </source>
</evidence>
<reference evidence="1" key="2">
    <citation type="submission" date="2020-09" db="EMBL/GenBank/DDBJ databases">
        <authorList>
            <person name="Sun Q."/>
            <person name="Kim S."/>
        </authorList>
    </citation>
    <scope>NUCLEOTIDE SEQUENCE</scope>
    <source>
        <strain evidence="1">KCTC 23714</strain>
    </source>
</reference>
<comment type="caution">
    <text evidence="1">The sequence shown here is derived from an EMBL/GenBank/DDBJ whole genome shotgun (WGS) entry which is preliminary data.</text>
</comment>
<proteinExistence type="predicted"/>
<protein>
    <submittedName>
        <fullName evidence="1">Uncharacterized protein</fullName>
    </submittedName>
</protein>
<name>A0A918IYZ7_9RHOB</name>
<organism evidence="1 2">
    <name type="scientific">Gemmobacter lanyuensis</name>
    <dbReference type="NCBI Taxonomy" id="1054497"/>
    <lineage>
        <taxon>Bacteria</taxon>
        <taxon>Pseudomonadati</taxon>
        <taxon>Pseudomonadota</taxon>
        <taxon>Alphaproteobacteria</taxon>
        <taxon>Rhodobacterales</taxon>
        <taxon>Paracoccaceae</taxon>
        <taxon>Gemmobacter</taxon>
    </lineage>
</organism>
<evidence type="ECO:0000313" key="1">
    <source>
        <dbReference type="EMBL" id="GGW38989.1"/>
    </source>
</evidence>
<dbReference type="EMBL" id="BMYQ01000010">
    <property type="protein sequence ID" value="GGW38989.1"/>
    <property type="molecule type" value="Genomic_DNA"/>
</dbReference>
<sequence>MTKTRITPMLDGSPAHRCQNCRAIRHPVALTVEPQDLTIRNSADWAAKLAGGILHHPGRGFLPRRPAATIGVTPSRRKAGAA</sequence>
<gene>
    <name evidence="1" type="ORF">GCM10011452_29250</name>
</gene>